<dbReference type="VEuPathDB" id="AmoebaDB:EIN_318350"/>
<dbReference type="GeneID" id="14885957"/>
<name>A0A0A1U5E9_ENTIV</name>
<dbReference type="KEGG" id="eiv:EIN_318350"/>
<dbReference type="AlphaFoldDB" id="A0A0A1U5E9"/>
<evidence type="ECO:0000313" key="3">
    <source>
        <dbReference type="Proteomes" id="UP000014680"/>
    </source>
</evidence>
<feature type="compositionally biased region" description="Polar residues" evidence="1">
    <location>
        <begin position="110"/>
        <end position="120"/>
    </location>
</feature>
<evidence type="ECO:0000313" key="2">
    <source>
        <dbReference type="EMBL" id="ELP86996.1"/>
    </source>
</evidence>
<feature type="region of interest" description="Disordered" evidence="1">
    <location>
        <begin position="77"/>
        <end position="123"/>
    </location>
</feature>
<organism evidence="2 3">
    <name type="scientific">Entamoeba invadens IP1</name>
    <dbReference type="NCBI Taxonomy" id="370355"/>
    <lineage>
        <taxon>Eukaryota</taxon>
        <taxon>Amoebozoa</taxon>
        <taxon>Evosea</taxon>
        <taxon>Archamoebae</taxon>
        <taxon>Mastigamoebida</taxon>
        <taxon>Entamoebidae</taxon>
        <taxon>Entamoeba</taxon>
    </lineage>
</organism>
<dbReference type="RefSeq" id="XP_004253767.1">
    <property type="nucleotide sequence ID" value="XM_004253719.1"/>
</dbReference>
<accession>A0A0A1U5E9</accession>
<feature type="compositionally biased region" description="Basic and acidic residues" evidence="1">
    <location>
        <begin position="83"/>
        <end position="104"/>
    </location>
</feature>
<proteinExistence type="predicted"/>
<feature type="region of interest" description="Disordered" evidence="1">
    <location>
        <begin position="159"/>
        <end position="189"/>
    </location>
</feature>
<gene>
    <name evidence="2" type="ORF">EIN_318350</name>
</gene>
<feature type="compositionally biased region" description="Basic residues" evidence="1">
    <location>
        <begin position="168"/>
        <end position="180"/>
    </location>
</feature>
<sequence length="217" mass="24878">MAMTSLTPEEIRLLFIKKERDMLIYGFNYLDILSIYHPRYYNTGVLPKAIDLYFYPHPQMSGKVMSDNLILSSNQEDGTAQHLRQEKAEEKQETEIKEDSHLGTEKTVPLSDSSKSSISVPHQVETVKETPIQEAEDDDATITEDDADIRALRKKLAREQKMKEKMGKKPRNIKTRRNGKPKTIVDSDEITNVEAKKRVVSKVRTRASTKRKNSLDA</sequence>
<dbReference type="OMA" id="HPRYYNT"/>
<keyword evidence="3" id="KW-1185">Reference proteome</keyword>
<protein>
    <submittedName>
        <fullName evidence="2">Uncharacterized protein</fullName>
    </submittedName>
</protein>
<dbReference type="EMBL" id="KB206890">
    <property type="protein sequence ID" value="ELP86996.1"/>
    <property type="molecule type" value="Genomic_DNA"/>
</dbReference>
<evidence type="ECO:0000256" key="1">
    <source>
        <dbReference type="SAM" id="MobiDB-lite"/>
    </source>
</evidence>
<dbReference type="OrthoDB" id="30162at2759"/>
<reference evidence="2 3" key="1">
    <citation type="submission" date="2012-10" db="EMBL/GenBank/DDBJ databases">
        <authorList>
            <person name="Zafar N."/>
            <person name="Inman J."/>
            <person name="Hall N."/>
            <person name="Lorenzi H."/>
            <person name="Caler E."/>
        </authorList>
    </citation>
    <scope>NUCLEOTIDE SEQUENCE [LARGE SCALE GENOMIC DNA]</scope>
    <source>
        <strain evidence="2 3">IP1</strain>
    </source>
</reference>
<dbReference type="Proteomes" id="UP000014680">
    <property type="component" value="Unassembled WGS sequence"/>
</dbReference>